<feature type="compositionally biased region" description="Low complexity" evidence="1">
    <location>
        <begin position="23"/>
        <end position="39"/>
    </location>
</feature>
<gene>
    <name evidence="2" type="ORF">Cvel_18888</name>
</gene>
<dbReference type="PhylomeDB" id="A0A0G4FVK0"/>
<protein>
    <submittedName>
        <fullName evidence="2">Uncharacterized protein</fullName>
    </submittedName>
</protein>
<dbReference type="VEuPathDB" id="CryptoDB:Cvel_18888"/>
<dbReference type="AlphaFoldDB" id="A0A0G4FVK0"/>
<sequence length="220" mass="23331">MCKAPGAHGNANRSGERGEASRRGFGSNQSKMSSRSQQQRRPDRGTERGGRIIPPGTPEKEFCVREGDVDWVEGTLGDGGVRVRSHGCAQSGVSNQSQQQTDVQVSGVREGSVPVSFVGATLAKTPSTTFDFSQSSQKEGRGTWEVQEGSGIVNADGGVFFVTPRTTFDFGQSSPVMASTGGDGQMNEPAPMELCRIERYGKEEGGVGQDLFESLYGVGS</sequence>
<feature type="region of interest" description="Disordered" evidence="1">
    <location>
        <begin position="1"/>
        <end position="62"/>
    </location>
</feature>
<accession>A0A0G4FVK0</accession>
<name>A0A0G4FVK0_9ALVE</name>
<evidence type="ECO:0000256" key="1">
    <source>
        <dbReference type="SAM" id="MobiDB-lite"/>
    </source>
</evidence>
<organism evidence="2">
    <name type="scientific">Chromera velia CCMP2878</name>
    <dbReference type="NCBI Taxonomy" id="1169474"/>
    <lineage>
        <taxon>Eukaryota</taxon>
        <taxon>Sar</taxon>
        <taxon>Alveolata</taxon>
        <taxon>Colpodellida</taxon>
        <taxon>Chromeraceae</taxon>
        <taxon>Chromera</taxon>
    </lineage>
</organism>
<feature type="compositionally biased region" description="Basic and acidic residues" evidence="1">
    <location>
        <begin position="40"/>
        <end position="50"/>
    </location>
</feature>
<dbReference type="EMBL" id="CDMZ01000652">
    <property type="protein sequence ID" value="CEM18738.1"/>
    <property type="molecule type" value="Genomic_DNA"/>
</dbReference>
<reference evidence="2" key="1">
    <citation type="submission" date="2014-11" db="EMBL/GenBank/DDBJ databases">
        <authorList>
            <person name="Otto D Thomas"/>
            <person name="Naeem Raeece"/>
        </authorList>
    </citation>
    <scope>NUCLEOTIDE SEQUENCE</scope>
</reference>
<evidence type="ECO:0000313" key="2">
    <source>
        <dbReference type="EMBL" id="CEM18738.1"/>
    </source>
</evidence>
<proteinExistence type="predicted"/>